<reference evidence="1" key="1">
    <citation type="submission" date="2019-05" db="EMBL/GenBank/DDBJ databases">
        <title>Annotation for the trematode Paragonimus heterotremus.</title>
        <authorList>
            <person name="Choi Y.-J."/>
        </authorList>
    </citation>
    <scope>NUCLEOTIDE SEQUENCE</scope>
    <source>
        <strain evidence="1">LC</strain>
    </source>
</reference>
<proteinExistence type="predicted"/>
<sequence>MIAQQSTILNDHKLSSMPNDYRALQGAIPSCFRFVSYEWSLIRP</sequence>
<name>A0A8J4SMH2_9TREM</name>
<gene>
    <name evidence="1" type="ORF">PHET_07331</name>
</gene>
<dbReference type="EMBL" id="LUCH01004503">
    <property type="protein sequence ID" value="KAF5398940.1"/>
    <property type="molecule type" value="Genomic_DNA"/>
</dbReference>
<evidence type="ECO:0000313" key="1">
    <source>
        <dbReference type="EMBL" id="KAF5398940.1"/>
    </source>
</evidence>
<dbReference type="Proteomes" id="UP000748531">
    <property type="component" value="Unassembled WGS sequence"/>
</dbReference>
<evidence type="ECO:0000313" key="2">
    <source>
        <dbReference type="Proteomes" id="UP000748531"/>
    </source>
</evidence>
<protein>
    <submittedName>
        <fullName evidence="1">Uncharacterized protein</fullName>
    </submittedName>
</protein>
<dbReference type="AlphaFoldDB" id="A0A8J4SMH2"/>
<comment type="caution">
    <text evidence="1">The sequence shown here is derived from an EMBL/GenBank/DDBJ whole genome shotgun (WGS) entry which is preliminary data.</text>
</comment>
<organism evidence="1 2">
    <name type="scientific">Paragonimus heterotremus</name>
    <dbReference type="NCBI Taxonomy" id="100268"/>
    <lineage>
        <taxon>Eukaryota</taxon>
        <taxon>Metazoa</taxon>
        <taxon>Spiralia</taxon>
        <taxon>Lophotrochozoa</taxon>
        <taxon>Platyhelminthes</taxon>
        <taxon>Trematoda</taxon>
        <taxon>Digenea</taxon>
        <taxon>Plagiorchiida</taxon>
        <taxon>Troglotremata</taxon>
        <taxon>Troglotrematidae</taxon>
        <taxon>Paragonimus</taxon>
    </lineage>
</organism>
<keyword evidence="2" id="KW-1185">Reference proteome</keyword>
<accession>A0A8J4SMH2</accession>